<evidence type="ECO:0000256" key="14">
    <source>
        <dbReference type="SAM" id="Phobius"/>
    </source>
</evidence>
<keyword evidence="8 14" id="KW-0472">Membrane</keyword>
<dbReference type="GO" id="GO:0035556">
    <property type="term" value="P:intracellular signal transduction"/>
    <property type="evidence" value="ECO:0007669"/>
    <property type="project" value="InterPro"/>
</dbReference>
<evidence type="ECO:0000256" key="5">
    <source>
        <dbReference type="ARBA" id="ARBA00022741"/>
    </source>
</evidence>
<dbReference type="Gene3D" id="3.30.70.1230">
    <property type="entry name" value="Nucleotide cyclase"/>
    <property type="match status" value="1"/>
</dbReference>
<keyword evidence="17" id="KW-1185">Reference proteome</keyword>
<dbReference type="InterPro" id="IPR013587">
    <property type="entry name" value="Nitrate/nitrite_sensing"/>
</dbReference>
<dbReference type="InterPro" id="IPR001054">
    <property type="entry name" value="A/G_cyclase"/>
</dbReference>
<dbReference type="Proteomes" id="UP000030746">
    <property type="component" value="Unassembled WGS sequence"/>
</dbReference>
<evidence type="ECO:0000313" key="17">
    <source>
        <dbReference type="Proteomes" id="UP000030746"/>
    </source>
</evidence>
<keyword evidence="9" id="KW-0675">Receptor</keyword>
<evidence type="ECO:0000256" key="3">
    <source>
        <dbReference type="ARBA" id="ARBA00022692"/>
    </source>
</evidence>
<evidence type="ECO:0000256" key="9">
    <source>
        <dbReference type="ARBA" id="ARBA00023170"/>
    </source>
</evidence>
<evidence type="ECO:0000256" key="2">
    <source>
        <dbReference type="ARBA" id="ARBA00012202"/>
    </source>
</evidence>
<dbReference type="PROSITE" id="PS50125">
    <property type="entry name" value="GUANYLATE_CYCLASE_2"/>
    <property type="match status" value="1"/>
</dbReference>
<dbReference type="GO" id="GO:0001653">
    <property type="term" value="F:peptide receptor activity"/>
    <property type="evidence" value="ECO:0007669"/>
    <property type="project" value="TreeGrafter"/>
</dbReference>
<evidence type="ECO:0000256" key="11">
    <source>
        <dbReference type="ARBA" id="ARBA00023239"/>
    </source>
</evidence>
<evidence type="ECO:0000256" key="10">
    <source>
        <dbReference type="ARBA" id="ARBA00023180"/>
    </source>
</evidence>
<dbReference type="PANTHER" id="PTHR11920:SF501">
    <property type="entry name" value="GUANYLATE CYCLASE 32E"/>
    <property type="match status" value="1"/>
</dbReference>
<feature type="transmembrane region" description="Helical" evidence="14">
    <location>
        <begin position="175"/>
        <end position="200"/>
    </location>
</feature>
<keyword evidence="12" id="KW-0141">cGMP biosynthesis</keyword>
<dbReference type="FunFam" id="3.30.70.1230:FF:000004">
    <property type="entry name" value="Guanylate cyclase"/>
    <property type="match status" value="1"/>
</dbReference>
<evidence type="ECO:0000313" key="16">
    <source>
        <dbReference type="EMBL" id="ESP03557.1"/>
    </source>
</evidence>
<evidence type="ECO:0000259" key="15">
    <source>
        <dbReference type="PROSITE" id="PS50125"/>
    </source>
</evidence>
<dbReference type="RefSeq" id="XP_009045787.1">
    <property type="nucleotide sequence ID" value="XM_009047539.1"/>
</dbReference>
<dbReference type="PROSITE" id="PS00452">
    <property type="entry name" value="GUANYLATE_CYCLASE_1"/>
    <property type="match status" value="1"/>
</dbReference>
<evidence type="ECO:0000256" key="8">
    <source>
        <dbReference type="ARBA" id="ARBA00023136"/>
    </source>
</evidence>
<organism evidence="16 17">
    <name type="scientific">Lottia gigantea</name>
    <name type="common">Giant owl limpet</name>
    <dbReference type="NCBI Taxonomy" id="225164"/>
    <lineage>
        <taxon>Eukaryota</taxon>
        <taxon>Metazoa</taxon>
        <taxon>Spiralia</taxon>
        <taxon>Lophotrochozoa</taxon>
        <taxon>Mollusca</taxon>
        <taxon>Gastropoda</taxon>
        <taxon>Patellogastropoda</taxon>
        <taxon>Lottioidea</taxon>
        <taxon>Lottiidae</taxon>
        <taxon>Lottia</taxon>
    </lineage>
</organism>
<dbReference type="GO" id="GO:0004383">
    <property type="term" value="F:guanylate cyclase activity"/>
    <property type="evidence" value="ECO:0007669"/>
    <property type="project" value="UniProtKB-EC"/>
</dbReference>
<dbReference type="InterPro" id="IPR050401">
    <property type="entry name" value="Cyclic_nucleotide_synthase"/>
</dbReference>
<dbReference type="KEGG" id="lgi:LOTGIDRAFT_137238"/>
<dbReference type="GO" id="GO:0005886">
    <property type="term" value="C:plasma membrane"/>
    <property type="evidence" value="ECO:0007669"/>
    <property type="project" value="TreeGrafter"/>
</dbReference>
<dbReference type="HOGENOM" id="CLU_016632_1_0_1"/>
<name>V4BBX1_LOTGI</name>
<evidence type="ECO:0000256" key="4">
    <source>
        <dbReference type="ARBA" id="ARBA00022729"/>
    </source>
</evidence>
<evidence type="ECO:0000256" key="12">
    <source>
        <dbReference type="ARBA" id="ARBA00023293"/>
    </source>
</evidence>
<dbReference type="GO" id="GO:0007168">
    <property type="term" value="P:receptor guanylyl cyclase signaling pathway"/>
    <property type="evidence" value="ECO:0007669"/>
    <property type="project" value="TreeGrafter"/>
</dbReference>
<feature type="domain" description="Guanylate cyclase" evidence="15">
    <location>
        <begin position="255"/>
        <end position="385"/>
    </location>
</feature>
<keyword evidence="10" id="KW-0325">Glycoprotein</keyword>
<dbReference type="Pfam" id="PF00211">
    <property type="entry name" value="Guanylate_cyc"/>
    <property type="match status" value="1"/>
</dbReference>
<comment type="subcellular location">
    <subcellularLocation>
        <location evidence="1">Membrane</location>
        <topology evidence="1">Single-pass type I membrane protein</topology>
    </subcellularLocation>
</comment>
<accession>V4BBX1</accession>
<evidence type="ECO:0000256" key="13">
    <source>
        <dbReference type="RuleBase" id="RU000405"/>
    </source>
</evidence>
<dbReference type="OrthoDB" id="6145788at2759"/>
<evidence type="ECO:0000256" key="1">
    <source>
        <dbReference type="ARBA" id="ARBA00004479"/>
    </source>
</evidence>
<reference evidence="16 17" key="1">
    <citation type="journal article" date="2013" name="Nature">
        <title>Insights into bilaterian evolution from three spiralian genomes.</title>
        <authorList>
            <person name="Simakov O."/>
            <person name="Marletaz F."/>
            <person name="Cho S.J."/>
            <person name="Edsinger-Gonzales E."/>
            <person name="Havlak P."/>
            <person name="Hellsten U."/>
            <person name="Kuo D.H."/>
            <person name="Larsson T."/>
            <person name="Lv J."/>
            <person name="Arendt D."/>
            <person name="Savage R."/>
            <person name="Osoegawa K."/>
            <person name="de Jong P."/>
            <person name="Grimwood J."/>
            <person name="Chapman J.A."/>
            <person name="Shapiro H."/>
            <person name="Aerts A."/>
            <person name="Otillar R.P."/>
            <person name="Terry A.Y."/>
            <person name="Boore J.L."/>
            <person name="Grigoriev I.V."/>
            <person name="Lindberg D.R."/>
            <person name="Seaver E.C."/>
            <person name="Weisblat D.A."/>
            <person name="Putnam N.H."/>
            <person name="Rokhsar D.S."/>
        </authorList>
    </citation>
    <scope>NUCLEOTIDE SEQUENCE [LARGE SCALE GENOMIC DNA]</scope>
</reference>
<dbReference type="InterPro" id="IPR011645">
    <property type="entry name" value="HNOB_dom_associated"/>
</dbReference>
<dbReference type="OMA" id="WYENITE"/>
<proteinExistence type="inferred from homology"/>
<dbReference type="AlphaFoldDB" id="V4BBX1"/>
<gene>
    <name evidence="16" type="ORF">LOTGIDRAFT_137238</name>
</gene>
<dbReference type="InterPro" id="IPR029787">
    <property type="entry name" value="Nucleotide_cyclase"/>
</dbReference>
<sequence length="460" mass="52120">MRRELNFYNEIVVAFIEWLYKAIQFSQKGDDWKLLVSYQLLIISKNYNGIERTLGSIFYMKGYFEHFEDYQWYLKAKSLGIGNYESATLFSSDVQTLMLQATDKDYGNISLKIQEMRTEITQNNQTIQTGSLKTSFYWFQTMSLYLDMVFEVQNGLAEIIIQSVGDNLADDTQSIAISGFILCIVLIICPLIIISVRALVSNIQKYALSLADQTAQLSKERMRTESLLYQMLPKPVAEQLKHGQCVDAESYEEVTIFFSDIVGFTSISAAGSPMEVVSLLNELYMCFDSRIELYDVYKVETIGDAYMVASGVPNKNDRRHVTEIATMALDLAHHVTHIEIPHLPDTLLRLRAGIHTGPVVAGVVGSKMPRYCLFGDSVNTASRMESTGSADKIQISWITEARLQPYANFTTVKRGNIEIKGKGNMETYWLLSKLGFEESLKCMPNCSHLQQASVRRSVCY</sequence>
<protein>
    <recommendedName>
        <fullName evidence="2">guanylate cyclase</fullName>
        <ecNumber evidence="2">4.6.1.2</ecNumber>
    </recommendedName>
</protein>
<dbReference type="Pfam" id="PF08376">
    <property type="entry name" value="NIT"/>
    <property type="match status" value="1"/>
</dbReference>
<evidence type="ECO:0000256" key="6">
    <source>
        <dbReference type="ARBA" id="ARBA00022989"/>
    </source>
</evidence>
<dbReference type="EC" id="4.6.1.2" evidence="2"/>
<dbReference type="SUPFAM" id="SSF55073">
    <property type="entry name" value="Nucleotide cyclase"/>
    <property type="match status" value="1"/>
</dbReference>
<dbReference type="GO" id="GO:0004016">
    <property type="term" value="F:adenylate cyclase activity"/>
    <property type="evidence" value="ECO:0007669"/>
    <property type="project" value="TreeGrafter"/>
</dbReference>
<dbReference type="Gene3D" id="6.10.250.780">
    <property type="match status" value="1"/>
</dbReference>
<dbReference type="GeneID" id="20233888"/>
<dbReference type="CDD" id="cd07302">
    <property type="entry name" value="CHD"/>
    <property type="match status" value="1"/>
</dbReference>
<keyword evidence="3 14" id="KW-0812">Transmembrane</keyword>
<keyword evidence="11 13" id="KW-0456">Lyase</keyword>
<dbReference type="Pfam" id="PF07701">
    <property type="entry name" value="HNOBA"/>
    <property type="match status" value="1"/>
</dbReference>
<keyword evidence="6 14" id="KW-1133">Transmembrane helix</keyword>
<dbReference type="SMART" id="SM00044">
    <property type="entry name" value="CYCc"/>
    <property type="match status" value="1"/>
</dbReference>
<dbReference type="GO" id="GO:0005525">
    <property type="term" value="F:GTP binding"/>
    <property type="evidence" value="ECO:0007669"/>
    <property type="project" value="UniProtKB-KW"/>
</dbReference>
<keyword evidence="4" id="KW-0732">Signal</keyword>
<keyword evidence="5" id="KW-0547">Nucleotide-binding</keyword>
<comment type="similarity">
    <text evidence="13">Belongs to the adenylyl cyclase class-4/guanylyl cyclase family.</text>
</comment>
<dbReference type="PANTHER" id="PTHR11920">
    <property type="entry name" value="GUANYLYL CYCLASE"/>
    <property type="match status" value="1"/>
</dbReference>
<dbReference type="EMBL" id="KB199981">
    <property type="protein sequence ID" value="ESP03557.1"/>
    <property type="molecule type" value="Genomic_DNA"/>
</dbReference>
<dbReference type="CTD" id="20233888"/>
<keyword evidence="7" id="KW-0342">GTP-binding</keyword>
<dbReference type="InterPro" id="IPR018297">
    <property type="entry name" value="A/G_cyclase_CS"/>
</dbReference>
<evidence type="ECO:0000256" key="7">
    <source>
        <dbReference type="ARBA" id="ARBA00023134"/>
    </source>
</evidence>